<organism evidence="1 2">
    <name type="scientific">Acinetobacter phage vB_AbaM_ME3</name>
    <dbReference type="NCBI Taxonomy" id="1837876"/>
    <lineage>
        <taxon>Viruses</taxon>
        <taxon>Duplodnaviria</taxon>
        <taxon>Heunggongvirae</taxon>
        <taxon>Uroviricota</taxon>
        <taxon>Caudoviricetes</taxon>
        <taxon>Metrivirus</taxon>
        <taxon>Metrivirus ME3</taxon>
    </lineage>
</organism>
<protein>
    <submittedName>
        <fullName evidence="1">Uncharacterized protein</fullName>
    </submittedName>
</protein>
<dbReference type="EMBL" id="KU935715">
    <property type="protein sequence ID" value="AND75195.1"/>
    <property type="molecule type" value="Genomic_DNA"/>
</dbReference>
<dbReference type="Proteomes" id="UP000225947">
    <property type="component" value="Segment"/>
</dbReference>
<evidence type="ECO:0000313" key="1">
    <source>
        <dbReference type="EMBL" id="AND75195.1"/>
    </source>
</evidence>
<keyword evidence="2" id="KW-1185">Reference proteome</keyword>
<evidence type="ECO:0000313" key="2">
    <source>
        <dbReference type="Proteomes" id="UP000225947"/>
    </source>
</evidence>
<reference evidence="2" key="1">
    <citation type="submission" date="2016-03" db="EMBL/GenBank/DDBJ databases">
        <title>Characterization of Acinetobacter baumannii phage vB_AbaM_ME3.</title>
        <authorList>
            <person name="Buttimer C.T.H."/>
            <person name="Elbreki M."/>
            <person name="Coffey A."/>
        </authorList>
    </citation>
    <scope>NUCLEOTIDE SEQUENCE [LARGE SCALE GENOMIC DNA]</scope>
</reference>
<proteinExistence type="predicted"/>
<accession>A0A172Q027</accession>
<gene>
    <name evidence="1" type="ORF">ME3_34</name>
</gene>
<name>A0A172Q027_9CAUD</name>
<sequence length="176" mass="19859">MFLTSGTSYYIIALSGSYIHCKSGLVIPSPQVKIKLLTYSDLYKINLMEQSKISLEDIYEEICNKCVLGIQHFEDEEIDYISSPAGIVGHIGQNILHHSKDVFFDLPKTFEAFSNSVTLIDQIQAFVSRYTCTPIKEVREMPIDQLLKDYSIIQASFPQEIQPIQATEDEISKVGG</sequence>